<dbReference type="AlphaFoldDB" id="A0A066S084"/>
<organism evidence="2 3">
    <name type="scientific">Photobacterium galatheae</name>
    <dbReference type="NCBI Taxonomy" id="1654360"/>
    <lineage>
        <taxon>Bacteria</taxon>
        <taxon>Pseudomonadati</taxon>
        <taxon>Pseudomonadota</taxon>
        <taxon>Gammaproteobacteria</taxon>
        <taxon>Vibrionales</taxon>
        <taxon>Vibrionaceae</taxon>
        <taxon>Photobacterium</taxon>
    </lineage>
</organism>
<dbReference type="InterPro" id="IPR002686">
    <property type="entry name" value="Transposase_17"/>
</dbReference>
<dbReference type="EMBL" id="JMIB01000003">
    <property type="protein sequence ID" value="KDM93347.1"/>
    <property type="molecule type" value="Genomic_DNA"/>
</dbReference>
<evidence type="ECO:0000313" key="2">
    <source>
        <dbReference type="EMBL" id="KDM93347.1"/>
    </source>
</evidence>
<reference evidence="2 3" key="1">
    <citation type="submission" date="2014-04" db="EMBL/GenBank/DDBJ databases">
        <title>Draft genome sequence of Photobacterium halotolerans S2753: a solonamide, ngercheumicin and holomycin producer.</title>
        <authorList>
            <person name="Machado H.R."/>
            <person name="Gram L."/>
        </authorList>
    </citation>
    <scope>NUCLEOTIDE SEQUENCE [LARGE SCALE GENOMIC DNA]</scope>
    <source>
        <strain evidence="2 3">S2753</strain>
    </source>
</reference>
<dbReference type="OrthoDB" id="9814067at2"/>
<gene>
    <name evidence="2" type="ORF">EA58_01685</name>
</gene>
<protein>
    <submittedName>
        <fullName evidence="2">Transposase</fullName>
    </submittedName>
</protein>
<dbReference type="SMART" id="SM01321">
    <property type="entry name" value="Y1_Tnp"/>
    <property type="match status" value="1"/>
</dbReference>
<evidence type="ECO:0000259" key="1">
    <source>
        <dbReference type="SMART" id="SM01321"/>
    </source>
</evidence>
<dbReference type="GO" id="GO:0006313">
    <property type="term" value="P:DNA transposition"/>
    <property type="evidence" value="ECO:0007669"/>
    <property type="project" value="InterPro"/>
</dbReference>
<dbReference type="RefSeq" id="WP_036748128.1">
    <property type="nucleotide sequence ID" value="NZ_JAGSGC010000011.1"/>
</dbReference>
<dbReference type="Gene3D" id="3.30.70.1290">
    <property type="entry name" value="Transposase IS200-like"/>
    <property type="match status" value="1"/>
</dbReference>
<dbReference type="PANTHER" id="PTHR34322:SF2">
    <property type="entry name" value="TRANSPOSASE IS200-LIKE DOMAIN-CONTAINING PROTEIN"/>
    <property type="match status" value="1"/>
</dbReference>
<sequence>MTTARSQLICPEATPYYHCVSRCVRRSFLCGYDEQTQTSYEHRRAWVERRLMQIADAFCVDVCAYAIMSNHYHLVLHINQEKAQKLSDEAVIQRWITFHRTPVLIHRFLKQELASESEKVSCQKLIQTWRTRLCSISWFMRLLNQYIATEANLEDGCTGHFWEGRFKSQALLDEQALAAALAYVDLNPVRAGIADTPESSAYTSVKARLQPDQKHHTFKRVLYPFTGHPRNDRPAGLPFRLMDYLELLDWTSRQIRENKPGHIPPAFPTILTRLGFESQFWLETCQNIEKGTLVGSKTAIRTALPYLNRRRRTGLTLSPS</sequence>
<accession>A0A066S084</accession>
<feature type="domain" description="Transposase IS200-like" evidence="1">
    <location>
        <begin position="12"/>
        <end position="187"/>
    </location>
</feature>
<keyword evidence="3" id="KW-1185">Reference proteome</keyword>
<dbReference type="SUPFAM" id="SSF143422">
    <property type="entry name" value="Transposase IS200-like"/>
    <property type="match status" value="1"/>
</dbReference>
<proteinExistence type="predicted"/>
<evidence type="ECO:0000313" key="3">
    <source>
        <dbReference type="Proteomes" id="UP000027192"/>
    </source>
</evidence>
<dbReference type="PANTHER" id="PTHR34322">
    <property type="entry name" value="TRANSPOSASE, Y1_TNP DOMAIN-CONTAINING"/>
    <property type="match status" value="1"/>
</dbReference>
<dbReference type="GO" id="GO:0003677">
    <property type="term" value="F:DNA binding"/>
    <property type="evidence" value="ECO:0007669"/>
    <property type="project" value="InterPro"/>
</dbReference>
<comment type="caution">
    <text evidence="2">The sequence shown here is derived from an EMBL/GenBank/DDBJ whole genome shotgun (WGS) entry which is preliminary data.</text>
</comment>
<dbReference type="Proteomes" id="UP000027192">
    <property type="component" value="Unassembled WGS sequence"/>
</dbReference>
<dbReference type="InterPro" id="IPR036515">
    <property type="entry name" value="Transposase_17_sf"/>
</dbReference>
<dbReference type="STRING" id="1654360.EA58_01685"/>
<name>A0A066S084_9GAMM</name>
<dbReference type="GO" id="GO:0004803">
    <property type="term" value="F:transposase activity"/>
    <property type="evidence" value="ECO:0007669"/>
    <property type="project" value="InterPro"/>
</dbReference>